<name>A0ABN7PMB6_TIMPD</name>
<evidence type="ECO:0000256" key="3">
    <source>
        <dbReference type="ARBA" id="ARBA00022448"/>
    </source>
</evidence>
<accession>A0ABN7PMB6</accession>
<evidence type="ECO:0000256" key="7">
    <source>
        <dbReference type="ARBA" id="ARBA00023053"/>
    </source>
</evidence>
<evidence type="ECO:0000313" key="15">
    <source>
        <dbReference type="Proteomes" id="UP001153148"/>
    </source>
</evidence>
<keyword evidence="10 12" id="KW-0739">Sodium transport</keyword>
<comment type="similarity">
    <text evidence="2 12">Belongs to the amiloride-sensitive sodium channel (TC 1.A.6) family.</text>
</comment>
<dbReference type="PRINTS" id="PR01078">
    <property type="entry name" value="AMINACHANNEL"/>
</dbReference>
<evidence type="ECO:0000256" key="8">
    <source>
        <dbReference type="ARBA" id="ARBA00023065"/>
    </source>
</evidence>
<comment type="caution">
    <text evidence="14">The sequence shown here is derived from an EMBL/GenBank/DDBJ whole genome shotgun (WGS) entry which is preliminary data.</text>
</comment>
<proteinExistence type="inferred from homology"/>
<protein>
    <submittedName>
        <fullName evidence="14">Uncharacterized protein</fullName>
    </submittedName>
</protein>
<feature type="transmembrane region" description="Helical" evidence="13">
    <location>
        <begin position="41"/>
        <end position="66"/>
    </location>
</feature>
<evidence type="ECO:0000256" key="1">
    <source>
        <dbReference type="ARBA" id="ARBA00004141"/>
    </source>
</evidence>
<evidence type="ECO:0000256" key="2">
    <source>
        <dbReference type="ARBA" id="ARBA00007193"/>
    </source>
</evidence>
<evidence type="ECO:0000256" key="9">
    <source>
        <dbReference type="ARBA" id="ARBA00023136"/>
    </source>
</evidence>
<gene>
    <name evidence="14" type="ORF">TPAB3V08_LOCUS15806</name>
</gene>
<evidence type="ECO:0000256" key="5">
    <source>
        <dbReference type="ARBA" id="ARBA00022692"/>
    </source>
</evidence>
<dbReference type="Proteomes" id="UP001153148">
    <property type="component" value="Unassembled WGS sequence"/>
</dbReference>
<evidence type="ECO:0000256" key="13">
    <source>
        <dbReference type="SAM" id="Phobius"/>
    </source>
</evidence>
<organism evidence="14 15">
    <name type="scientific">Timema podura</name>
    <name type="common">Walking stick</name>
    <dbReference type="NCBI Taxonomy" id="61482"/>
    <lineage>
        <taxon>Eukaryota</taxon>
        <taxon>Metazoa</taxon>
        <taxon>Ecdysozoa</taxon>
        <taxon>Arthropoda</taxon>
        <taxon>Hexapoda</taxon>
        <taxon>Insecta</taxon>
        <taxon>Pterygota</taxon>
        <taxon>Neoptera</taxon>
        <taxon>Polyneoptera</taxon>
        <taxon>Phasmatodea</taxon>
        <taxon>Timematodea</taxon>
        <taxon>Timematoidea</taxon>
        <taxon>Timematidae</taxon>
        <taxon>Timema</taxon>
    </lineage>
</organism>
<dbReference type="InterPro" id="IPR001873">
    <property type="entry name" value="ENaC"/>
</dbReference>
<evidence type="ECO:0000256" key="4">
    <source>
        <dbReference type="ARBA" id="ARBA00022461"/>
    </source>
</evidence>
<keyword evidence="15" id="KW-1185">Reference proteome</keyword>
<keyword evidence="8 12" id="KW-0406">Ion transport</keyword>
<keyword evidence="4 12" id="KW-0894">Sodium channel</keyword>
<keyword evidence="3 12" id="KW-0813">Transport</keyword>
<evidence type="ECO:0000256" key="10">
    <source>
        <dbReference type="ARBA" id="ARBA00023201"/>
    </source>
</evidence>
<evidence type="ECO:0000256" key="12">
    <source>
        <dbReference type="RuleBase" id="RU000679"/>
    </source>
</evidence>
<reference evidence="14" key="1">
    <citation type="submission" date="2021-03" db="EMBL/GenBank/DDBJ databases">
        <authorList>
            <person name="Tran Van P."/>
        </authorList>
    </citation>
    <scope>NUCLEOTIDE SEQUENCE</scope>
</reference>
<keyword evidence="7" id="KW-0915">Sodium</keyword>
<sequence length="98" mass="11323">FSCFRKSMAEVHFFFTESQFLNFEKGELFGFIEFLSSTGGLLGLFMGFSFLSVVEALYFVSLRLWCTLVRGKRVASNQSLLLSDSNNARPINRYPYRH</sequence>
<keyword evidence="5 12" id="KW-0812">Transmembrane</keyword>
<evidence type="ECO:0000256" key="6">
    <source>
        <dbReference type="ARBA" id="ARBA00022989"/>
    </source>
</evidence>
<evidence type="ECO:0000313" key="14">
    <source>
        <dbReference type="EMBL" id="CAG2068863.1"/>
    </source>
</evidence>
<comment type="subcellular location">
    <subcellularLocation>
        <location evidence="1">Membrane</location>
        <topology evidence="1">Multi-pass membrane protein</topology>
    </subcellularLocation>
</comment>
<dbReference type="EMBL" id="CAJPIN010105540">
    <property type="protein sequence ID" value="CAG2068863.1"/>
    <property type="molecule type" value="Genomic_DNA"/>
</dbReference>
<evidence type="ECO:0000256" key="11">
    <source>
        <dbReference type="ARBA" id="ARBA00023303"/>
    </source>
</evidence>
<dbReference type="Pfam" id="PF00858">
    <property type="entry name" value="ASC"/>
    <property type="match status" value="1"/>
</dbReference>
<keyword evidence="6 13" id="KW-1133">Transmembrane helix</keyword>
<dbReference type="Gene3D" id="1.10.287.770">
    <property type="entry name" value="YojJ-like"/>
    <property type="match status" value="1"/>
</dbReference>
<feature type="non-terminal residue" evidence="14">
    <location>
        <position position="1"/>
    </location>
</feature>
<keyword evidence="11 12" id="KW-0407">Ion channel</keyword>
<keyword evidence="9 13" id="KW-0472">Membrane</keyword>